<organism evidence="12 13">
    <name type="scientific">Halorientalis persicus</name>
    <dbReference type="NCBI Taxonomy" id="1367881"/>
    <lineage>
        <taxon>Archaea</taxon>
        <taxon>Methanobacteriati</taxon>
        <taxon>Methanobacteriota</taxon>
        <taxon>Stenosarchaea group</taxon>
        <taxon>Halobacteria</taxon>
        <taxon>Halobacteriales</taxon>
        <taxon>Haloarculaceae</taxon>
        <taxon>Halorientalis</taxon>
    </lineage>
</organism>
<keyword evidence="4" id="KW-0808">Transferase</keyword>
<dbReference type="SUPFAM" id="SSF55874">
    <property type="entry name" value="ATPase domain of HSP90 chaperone/DNA topoisomerase II/histidine kinase"/>
    <property type="match status" value="1"/>
</dbReference>
<dbReference type="InterPro" id="IPR003594">
    <property type="entry name" value="HATPase_dom"/>
</dbReference>
<dbReference type="PROSITE" id="PS50110">
    <property type="entry name" value="RESPONSE_REGULATORY"/>
    <property type="match status" value="1"/>
</dbReference>
<dbReference type="CDD" id="cd00075">
    <property type="entry name" value="HATPase"/>
    <property type="match status" value="1"/>
</dbReference>
<dbReference type="SMART" id="SM00086">
    <property type="entry name" value="PAC"/>
    <property type="match status" value="1"/>
</dbReference>
<dbReference type="InterPro" id="IPR035965">
    <property type="entry name" value="PAS-like_dom_sf"/>
</dbReference>
<dbReference type="OrthoDB" id="8127at2157"/>
<dbReference type="InterPro" id="IPR004358">
    <property type="entry name" value="Sig_transdc_His_kin-like_C"/>
</dbReference>
<dbReference type="CDD" id="cd00130">
    <property type="entry name" value="PAS"/>
    <property type="match status" value="1"/>
</dbReference>
<dbReference type="InterPro" id="IPR036890">
    <property type="entry name" value="HATPase_C_sf"/>
</dbReference>
<dbReference type="AlphaFoldDB" id="A0A1H8JPI6"/>
<comment type="catalytic activity">
    <reaction evidence="1">
        <text>ATP + protein L-histidine = ADP + protein N-phospho-L-histidine.</text>
        <dbReference type="EC" id="2.7.13.3"/>
    </reaction>
</comment>
<dbReference type="InterPro" id="IPR001610">
    <property type="entry name" value="PAC"/>
</dbReference>
<dbReference type="InterPro" id="IPR050736">
    <property type="entry name" value="Sensor_HK_Regulatory"/>
</dbReference>
<dbReference type="Proteomes" id="UP000198775">
    <property type="component" value="Unassembled WGS sequence"/>
</dbReference>
<dbReference type="NCBIfam" id="TIGR00229">
    <property type="entry name" value="sensory_box"/>
    <property type="match status" value="1"/>
</dbReference>
<keyword evidence="13" id="KW-1185">Reference proteome</keyword>
<dbReference type="EMBL" id="FOCX01000005">
    <property type="protein sequence ID" value="SEN82640.1"/>
    <property type="molecule type" value="Genomic_DNA"/>
</dbReference>
<feature type="domain" description="Histidine kinase" evidence="8">
    <location>
        <begin position="273"/>
        <end position="461"/>
    </location>
</feature>
<gene>
    <name evidence="12" type="ORF">SAMN05216388_1005141</name>
</gene>
<dbReference type="SMART" id="SM00387">
    <property type="entry name" value="HATPase_c"/>
    <property type="match status" value="1"/>
</dbReference>
<keyword evidence="6" id="KW-0902">Two-component regulatory system</keyword>
<evidence type="ECO:0000313" key="13">
    <source>
        <dbReference type="Proteomes" id="UP000198775"/>
    </source>
</evidence>
<dbReference type="Pfam" id="PF00512">
    <property type="entry name" value="HisKA"/>
    <property type="match status" value="1"/>
</dbReference>
<dbReference type="PANTHER" id="PTHR43711">
    <property type="entry name" value="TWO-COMPONENT HISTIDINE KINASE"/>
    <property type="match status" value="1"/>
</dbReference>
<dbReference type="SUPFAM" id="SSF52172">
    <property type="entry name" value="CheY-like"/>
    <property type="match status" value="1"/>
</dbReference>
<dbReference type="SUPFAM" id="SSF55785">
    <property type="entry name" value="PYP-like sensor domain (PAS domain)"/>
    <property type="match status" value="1"/>
</dbReference>
<feature type="domain" description="PAS" evidence="10">
    <location>
        <begin position="137"/>
        <end position="207"/>
    </location>
</feature>
<dbReference type="InterPro" id="IPR036097">
    <property type="entry name" value="HisK_dim/P_sf"/>
</dbReference>
<dbReference type="PROSITE" id="PS50109">
    <property type="entry name" value="HIS_KIN"/>
    <property type="match status" value="1"/>
</dbReference>
<keyword evidence="5" id="KW-0418">Kinase</keyword>
<evidence type="ECO:0000256" key="2">
    <source>
        <dbReference type="ARBA" id="ARBA00012438"/>
    </source>
</evidence>
<dbReference type="PROSITE" id="PS50112">
    <property type="entry name" value="PAS"/>
    <property type="match status" value="1"/>
</dbReference>
<feature type="domain" description="PAC" evidence="11">
    <location>
        <begin position="211"/>
        <end position="262"/>
    </location>
</feature>
<dbReference type="SUPFAM" id="SSF47384">
    <property type="entry name" value="Homodimeric domain of signal transducing histidine kinase"/>
    <property type="match status" value="1"/>
</dbReference>
<feature type="modified residue" description="4-aspartylphosphate" evidence="7">
    <location>
        <position position="57"/>
    </location>
</feature>
<dbReference type="SMART" id="SM00388">
    <property type="entry name" value="HisKA"/>
    <property type="match status" value="1"/>
</dbReference>
<dbReference type="Gene3D" id="3.30.450.20">
    <property type="entry name" value="PAS domain"/>
    <property type="match status" value="1"/>
</dbReference>
<evidence type="ECO:0000256" key="7">
    <source>
        <dbReference type="PROSITE-ProRule" id="PRU00169"/>
    </source>
</evidence>
<name>A0A1H8JPI6_9EURY</name>
<proteinExistence type="predicted"/>
<dbReference type="SMART" id="SM00448">
    <property type="entry name" value="REC"/>
    <property type="match status" value="1"/>
</dbReference>
<sequence length="475" mass="52732">MATPLRVLAVDDDPDFCATLSDSLQREGDQFTVVTATRASDALDRLDDGAFDCVVSDYEMPGMDGLDFLEAVRDRDERLPFILLTGSGSESLASRALSRGVTDYLPKSGSREQFEILANRIETAVDSYQTRELLERERERYRAFLEQSTDLIAVVDATGEFQYVSQAWNRHMGYEPAALEGRNAFDLMDDDHADAVWSEFVEAVTNPNQAHTAVFKFRHADGSWRWLEAVGNNQFHNPRIEGFVVNVRDVTGRKERERKLEQQNERLAQFASVVSHDLRNPLNVLSGRLELAAETGDEDHFEVAQDTLDRMEAMIEDLLGLARDGQFVEETEPVALPDLLARCRETVDADGFSLSVETDATVVADPSRLRRLFENLVRNSVEHGDPSVTVSVGSLPDGFYVEDDGPGIPQNDHDRVFEIGYTTAPEGTGLGLAIVESIAEAHGWSIHVTDGASGGTRFEVTGVETAQSPDVRRCR</sequence>
<evidence type="ECO:0000259" key="10">
    <source>
        <dbReference type="PROSITE" id="PS50112"/>
    </source>
</evidence>
<reference evidence="13" key="1">
    <citation type="submission" date="2016-10" db="EMBL/GenBank/DDBJ databases">
        <authorList>
            <person name="Varghese N."/>
            <person name="Submissions S."/>
        </authorList>
    </citation>
    <scope>NUCLEOTIDE SEQUENCE [LARGE SCALE GENOMIC DNA]</scope>
    <source>
        <strain evidence="13">IBRC-M 10043</strain>
    </source>
</reference>
<feature type="domain" description="Response regulatory" evidence="9">
    <location>
        <begin position="6"/>
        <end position="122"/>
    </location>
</feature>
<dbReference type="InterPro" id="IPR005467">
    <property type="entry name" value="His_kinase_dom"/>
</dbReference>
<evidence type="ECO:0000256" key="4">
    <source>
        <dbReference type="ARBA" id="ARBA00022679"/>
    </source>
</evidence>
<dbReference type="Pfam" id="PF02518">
    <property type="entry name" value="HATPase_c"/>
    <property type="match status" value="1"/>
</dbReference>
<evidence type="ECO:0000313" key="12">
    <source>
        <dbReference type="EMBL" id="SEN82640.1"/>
    </source>
</evidence>
<dbReference type="CDD" id="cd00082">
    <property type="entry name" value="HisKA"/>
    <property type="match status" value="1"/>
</dbReference>
<dbReference type="InterPro" id="IPR000014">
    <property type="entry name" value="PAS"/>
</dbReference>
<evidence type="ECO:0000256" key="3">
    <source>
        <dbReference type="ARBA" id="ARBA00022553"/>
    </source>
</evidence>
<dbReference type="Pfam" id="PF00072">
    <property type="entry name" value="Response_reg"/>
    <property type="match status" value="1"/>
</dbReference>
<dbReference type="EC" id="2.7.13.3" evidence="2"/>
<evidence type="ECO:0000259" key="11">
    <source>
        <dbReference type="PROSITE" id="PS50113"/>
    </source>
</evidence>
<dbReference type="InterPro" id="IPR013655">
    <property type="entry name" value="PAS_fold_3"/>
</dbReference>
<dbReference type="PROSITE" id="PS50113">
    <property type="entry name" value="PAC"/>
    <property type="match status" value="1"/>
</dbReference>
<dbReference type="PANTHER" id="PTHR43711:SF1">
    <property type="entry name" value="HISTIDINE KINASE 1"/>
    <property type="match status" value="1"/>
</dbReference>
<accession>A0A1H8JPI6</accession>
<dbReference type="Gene3D" id="1.10.287.130">
    <property type="match status" value="1"/>
</dbReference>
<dbReference type="PRINTS" id="PR00344">
    <property type="entry name" value="BCTRLSENSOR"/>
</dbReference>
<dbReference type="InterPro" id="IPR003661">
    <property type="entry name" value="HisK_dim/P_dom"/>
</dbReference>
<dbReference type="Gene3D" id="3.30.565.10">
    <property type="entry name" value="Histidine kinase-like ATPase, C-terminal domain"/>
    <property type="match status" value="1"/>
</dbReference>
<evidence type="ECO:0000256" key="6">
    <source>
        <dbReference type="ARBA" id="ARBA00023012"/>
    </source>
</evidence>
<dbReference type="SMART" id="SM00091">
    <property type="entry name" value="PAS"/>
    <property type="match status" value="1"/>
</dbReference>
<evidence type="ECO:0000256" key="5">
    <source>
        <dbReference type="ARBA" id="ARBA00022777"/>
    </source>
</evidence>
<keyword evidence="3 7" id="KW-0597">Phosphoprotein</keyword>
<dbReference type="InterPro" id="IPR000700">
    <property type="entry name" value="PAS-assoc_C"/>
</dbReference>
<dbReference type="Pfam" id="PF08447">
    <property type="entry name" value="PAS_3"/>
    <property type="match status" value="1"/>
</dbReference>
<protein>
    <recommendedName>
        <fullName evidence="2">histidine kinase</fullName>
        <ecNumber evidence="2">2.7.13.3</ecNumber>
    </recommendedName>
</protein>
<evidence type="ECO:0000256" key="1">
    <source>
        <dbReference type="ARBA" id="ARBA00000085"/>
    </source>
</evidence>
<dbReference type="InterPro" id="IPR011006">
    <property type="entry name" value="CheY-like_superfamily"/>
</dbReference>
<dbReference type="RefSeq" id="WP_092658893.1">
    <property type="nucleotide sequence ID" value="NZ_FOCX01000005.1"/>
</dbReference>
<evidence type="ECO:0000259" key="9">
    <source>
        <dbReference type="PROSITE" id="PS50110"/>
    </source>
</evidence>
<dbReference type="InterPro" id="IPR001789">
    <property type="entry name" value="Sig_transdc_resp-reg_receiver"/>
</dbReference>
<dbReference type="Gene3D" id="3.40.50.2300">
    <property type="match status" value="1"/>
</dbReference>
<dbReference type="CDD" id="cd00156">
    <property type="entry name" value="REC"/>
    <property type="match status" value="1"/>
</dbReference>
<dbReference type="GO" id="GO:0000155">
    <property type="term" value="F:phosphorelay sensor kinase activity"/>
    <property type="evidence" value="ECO:0007669"/>
    <property type="project" value="InterPro"/>
</dbReference>
<evidence type="ECO:0000259" key="8">
    <source>
        <dbReference type="PROSITE" id="PS50109"/>
    </source>
</evidence>